<dbReference type="GO" id="GO:0006825">
    <property type="term" value="P:copper ion transport"/>
    <property type="evidence" value="ECO:0007669"/>
    <property type="project" value="InterPro"/>
</dbReference>
<dbReference type="PANTHER" id="PTHR34820:SF4">
    <property type="entry name" value="INNER MEMBRANE PROTEIN YEBZ"/>
    <property type="match status" value="1"/>
</dbReference>
<evidence type="ECO:0000256" key="1">
    <source>
        <dbReference type="ARBA" id="ARBA00004651"/>
    </source>
</evidence>
<dbReference type="Proteomes" id="UP000256269">
    <property type="component" value="Unassembled WGS sequence"/>
</dbReference>
<evidence type="ECO:0000256" key="4">
    <source>
        <dbReference type="ARBA" id="ARBA00022989"/>
    </source>
</evidence>
<evidence type="ECO:0000256" key="6">
    <source>
        <dbReference type="SAM" id="Phobius"/>
    </source>
</evidence>
<dbReference type="PANTHER" id="PTHR34820">
    <property type="entry name" value="INNER MEMBRANE PROTEIN YEBZ"/>
    <property type="match status" value="1"/>
</dbReference>
<feature type="transmembrane region" description="Helical" evidence="6">
    <location>
        <begin position="52"/>
        <end position="72"/>
    </location>
</feature>
<feature type="transmembrane region" description="Helical" evidence="6">
    <location>
        <begin position="281"/>
        <end position="305"/>
    </location>
</feature>
<keyword evidence="3 6" id="KW-0812">Transmembrane</keyword>
<feature type="domain" description="Copper resistance protein D" evidence="7">
    <location>
        <begin position="196"/>
        <end position="304"/>
    </location>
</feature>
<keyword evidence="2" id="KW-1003">Cell membrane</keyword>
<evidence type="ECO:0000313" key="9">
    <source>
        <dbReference type="Proteomes" id="UP000256269"/>
    </source>
</evidence>
<keyword evidence="4 6" id="KW-1133">Transmembrane helix</keyword>
<evidence type="ECO:0000256" key="5">
    <source>
        <dbReference type="ARBA" id="ARBA00023136"/>
    </source>
</evidence>
<evidence type="ECO:0000256" key="2">
    <source>
        <dbReference type="ARBA" id="ARBA00022475"/>
    </source>
</evidence>
<feature type="transmembrane region" description="Helical" evidence="6">
    <location>
        <begin position="12"/>
        <end position="31"/>
    </location>
</feature>
<dbReference type="GO" id="GO:0005886">
    <property type="term" value="C:plasma membrane"/>
    <property type="evidence" value="ECO:0007669"/>
    <property type="project" value="UniProtKB-SubCell"/>
</dbReference>
<name>A0A3E0HDH8_9PSEU</name>
<protein>
    <submittedName>
        <fullName evidence="8">Putative copper resistance protein D/copper transport protein</fullName>
    </submittedName>
</protein>
<feature type="transmembrane region" description="Helical" evidence="6">
    <location>
        <begin position="201"/>
        <end position="221"/>
    </location>
</feature>
<dbReference type="Pfam" id="PF05425">
    <property type="entry name" value="CopD"/>
    <property type="match status" value="1"/>
</dbReference>
<sequence>MPPWWRVSTEIAYFAALAAVIGGAVAYLTVVRPVLRAEVDDPDRQAVHGRTVRLLAWCGPVLLVAGYLQLAARVARGVKGVTFGQSLAPSRIWSFLTLPIAVQNVCYALAGVALLTLFVRDRPTLVTAVALPLTVLGTVVLALPTGQGQTLDTQLNGWFTQVHILGASVWLGGLFALAVIGRGRGFGQRAGLVWARMWQRFSSVALVSVGAVVASGVWLAWRHVGTVGQLFTTTYGRFLLVKLIIVAAMVCAGAYNQLALTPRIARAHAAGDLGRGFALTLRHFPTVVAVETGLGLAVLTIVPFLSGSARTQAGGPPAPAVDGGILALGALLVVTLTASLYASYRVSTLLTRRAAQAC</sequence>
<evidence type="ECO:0000259" key="7">
    <source>
        <dbReference type="Pfam" id="PF05425"/>
    </source>
</evidence>
<feature type="transmembrane region" description="Helical" evidence="6">
    <location>
        <begin position="325"/>
        <end position="344"/>
    </location>
</feature>
<dbReference type="EMBL" id="QUNO01000010">
    <property type="protein sequence ID" value="REH42905.1"/>
    <property type="molecule type" value="Genomic_DNA"/>
</dbReference>
<dbReference type="InterPro" id="IPR032694">
    <property type="entry name" value="CopC/D"/>
</dbReference>
<evidence type="ECO:0000313" key="8">
    <source>
        <dbReference type="EMBL" id="REH42905.1"/>
    </source>
</evidence>
<proteinExistence type="predicted"/>
<evidence type="ECO:0000256" key="3">
    <source>
        <dbReference type="ARBA" id="ARBA00022692"/>
    </source>
</evidence>
<gene>
    <name evidence="8" type="ORF">BCF44_110410</name>
</gene>
<keyword evidence="5 6" id="KW-0472">Membrane</keyword>
<dbReference type="InterPro" id="IPR008457">
    <property type="entry name" value="Cu-R_CopD_dom"/>
</dbReference>
<feature type="transmembrane region" description="Helical" evidence="6">
    <location>
        <begin position="92"/>
        <end position="118"/>
    </location>
</feature>
<reference evidence="8 9" key="1">
    <citation type="submission" date="2018-08" db="EMBL/GenBank/DDBJ databases">
        <title>Genomic Encyclopedia of Archaeal and Bacterial Type Strains, Phase II (KMG-II): from individual species to whole genera.</title>
        <authorList>
            <person name="Goeker M."/>
        </authorList>
    </citation>
    <scope>NUCLEOTIDE SEQUENCE [LARGE SCALE GENOMIC DNA]</scope>
    <source>
        <strain evidence="8 9">DSM 45791</strain>
    </source>
</reference>
<keyword evidence="9" id="KW-1185">Reference proteome</keyword>
<organism evidence="8 9">
    <name type="scientific">Kutzneria buriramensis</name>
    <dbReference type="NCBI Taxonomy" id="1045776"/>
    <lineage>
        <taxon>Bacteria</taxon>
        <taxon>Bacillati</taxon>
        <taxon>Actinomycetota</taxon>
        <taxon>Actinomycetes</taxon>
        <taxon>Pseudonocardiales</taxon>
        <taxon>Pseudonocardiaceae</taxon>
        <taxon>Kutzneria</taxon>
    </lineage>
</organism>
<comment type="subcellular location">
    <subcellularLocation>
        <location evidence="1">Cell membrane</location>
        <topology evidence="1">Multi-pass membrane protein</topology>
    </subcellularLocation>
</comment>
<feature type="transmembrane region" description="Helical" evidence="6">
    <location>
        <begin position="158"/>
        <end position="180"/>
    </location>
</feature>
<dbReference type="AlphaFoldDB" id="A0A3E0HDH8"/>
<feature type="transmembrane region" description="Helical" evidence="6">
    <location>
        <begin position="125"/>
        <end position="146"/>
    </location>
</feature>
<feature type="transmembrane region" description="Helical" evidence="6">
    <location>
        <begin position="241"/>
        <end position="260"/>
    </location>
</feature>
<accession>A0A3E0HDH8</accession>
<comment type="caution">
    <text evidence="8">The sequence shown here is derived from an EMBL/GenBank/DDBJ whole genome shotgun (WGS) entry which is preliminary data.</text>
</comment>